<dbReference type="PANTHER" id="PTHR30632:SF17">
    <property type="entry name" value="MOLYBDATE-BINDING PROTEIN MODA"/>
    <property type="match status" value="1"/>
</dbReference>
<feature type="binding site" evidence="6">
    <location>
        <position position="193"/>
    </location>
    <ligand>
        <name>molybdate</name>
        <dbReference type="ChEBI" id="CHEBI:36264"/>
    </ligand>
</feature>
<evidence type="ECO:0000256" key="4">
    <source>
        <dbReference type="ARBA" id="ARBA00022729"/>
    </source>
</evidence>
<dbReference type="OrthoDB" id="9785015at2"/>
<dbReference type="FunFam" id="3.40.190.10:FF:000035">
    <property type="entry name" value="Molybdate ABC transporter substrate-binding protein"/>
    <property type="match status" value="1"/>
</dbReference>
<comment type="subunit">
    <text evidence="5">The complex is composed of two ATP-binding proteins (ModC), two transmembrane proteins (ModB) and a solute-binding protein (ModA).</text>
</comment>
<proteinExistence type="inferred from homology"/>
<sequence length="257" mass="26186">MRPYRAALSWVAAAFCTAAMPAPGAAADLLVFAAASLGTALERIEADWEARTGSDIAISYAGSSQLARQIELGAPADLFISANGDWMDHLVAGGLIDGQSRRDILGNTLVLIAQGRGAAPHDALAAGAMTARLGEGRLAMALVDAVPAGIYGRAALVSLGLWEEVSDRVAQADNVRAALALVASGAAPLGIVYASDATAQDDVSVIATFPEGSHAPIRYPAALTAGARPEARAFLDHLGSPEAQDIFAQAGFIPAGT</sequence>
<dbReference type="PANTHER" id="PTHR30632">
    <property type="entry name" value="MOLYBDATE-BINDING PERIPLASMIC PROTEIN"/>
    <property type="match status" value="1"/>
</dbReference>
<organism evidence="8 9">
    <name type="scientific">Profundibacterium mesophilum KAUST100406-0324</name>
    <dbReference type="NCBI Taxonomy" id="1037889"/>
    <lineage>
        <taxon>Bacteria</taxon>
        <taxon>Pseudomonadati</taxon>
        <taxon>Pseudomonadota</taxon>
        <taxon>Alphaproteobacteria</taxon>
        <taxon>Rhodobacterales</taxon>
        <taxon>Roseobacteraceae</taxon>
        <taxon>Profundibacterium</taxon>
    </lineage>
</organism>
<dbReference type="GO" id="GO:0030973">
    <property type="term" value="F:molybdate ion binding"/>
    <property type="evidence" value="ECO:0007669"/>
    <property type="project" value="TreeGrafter"/>
</dbReference>
<feature type="chain" id="PRO_5037692046" evidence="7">
    <location>
        <begin position="27"/>
        <end position="257"/>
    </location>
</feature>
<feature type="binding site" evidence="6">
    <location>
        <position position="148"/>
    </location>
    <ligand>
        <name>molybdate</name>
        <dbReference type="ChEBI" id="CHEBI:36264"/>
    </ligand>
</feature>
<comment type="similarity">
    <text evidence="1">Belongs to the bacterial solute-binding protein ModA family.</text>
</comment>
<dbReference type="EMBL" id="APKE01000007">
    <property type="protein sequence ID" value="KAF0677203.1"/>
    <property type="molecule type" value="Genomic_DNA"/>
</dbReference>
<dbReference type="Gene3D" id="3.40.190.10">
    <property type="entry name" value="Periplasmic binding protein-like II"/>
    <property type="match status" value="2"/>
</dbReference>
<keyword evidence="9" id="KW-1185">Reference proteome</keyword>
<dbReference type="Pfam" id="PF13531">
    <property type="entry name" value="SBP_bac_11"/>
    <property type="match status" value="1"/>
</dbReference>
<feature type="signal peptide" evidence="7">
    <location>
        <begin position="1"/>
        <end position="26"/>
    </location>
</feature>
<dbReference type="GO" id="GO:0030288">
    <property type="term" value="C:outer membrane-bounded periplasmic space"/>
    <property type="evidence" value="ECO:0007669"/>
    <property type="project" value="TreeGrafter"/>
</dbReference>
<evidence type="ECO:0000313" key="8">
    <source>
        <dbReference type="EMBL" id="KAF0677203.1"/>
    </source>
</evidence>
<dbReference type="SUPFAM" id="SSF53850">
    <property type="entry name" value="Periplasmic binding protein-like II"/>
    <property type="match status" value="1"/>
</dbReference>
<feature type="binding site" evidence="6">
    <location>
        <position position="63"/>
    </location>
    <ligand>
        <name>molybdate</name>
        <dbReference type="ChEBI" id="CHEBI:36264"/>
    </ligand>
</feature>
<accession>A0A921TDV0</accession>
<evidence type="ECO:0000256" key="1">
    <source>
        <dbReference type="ARBA" id="ARBA00009175"/>
    </source>
</evidence>
<reference evidence="8" key="1">
    <citation type="submission" date="2013-03" db="EMBL/GenBank/DDBJ databases">
        <title>Genome Sequence of the Profundibacterium mesophilum strain KAUST100406-0324T from Red Sea, a novel genus in the family Rhodobacteraceae.</title>
        <authorList>
            <person name="Essack M."/>
            <person name="Alam I."/>
            <person name="Lafi F."/>
            <person name="Alawi W."/>
            <person name="Kamanu F."/>
            <person name="Al-Suwailem A."/>
            <person name="Lee O.O."/>
            <person name="Xu Y."/>
            <person name="Bajic V."/>
            <person name="Qian P.-Y."/>
            <person name="Archer J."/>
        </authorList>
    </citation>
    <scope>NUCLEOTIDE SEQUENCE</scope>
    <source>
        <strain evidence="8">KAUST100406-0324</strain>
    </source>
</reference>
<dbReference type="InterPro" id="IPR005950">
    <property type="entry name" value="ModA"/>
</dbReference>
<evidence type="ECO:0000256" key="2">
    <source>
        <dbReference type="ARBA" id="ARBA00022505"/>
    </source>
</evidence>
<dbReference type="InterPro" id="IPR050682">
    <property type="entry name" value="ModA/WtpA"/>
</dbReference>
<keyword evidence="2 6" id="KW-0500">Molybdenum</keyword>
<evidence type="ECO:0000256" key="3">
    <source>
        <dbReference type="ARBA" id="ARBA00022723"/>
    </source>
</evidence>
<dbReference type="Proteomes" id="UP000698242">
    <property type="component" value="Unassembled WGS sequence"/>
</dbReference>
<dbReference type="NCBIfam" id="TIGR01256">
    <property type="entry name" value="modA"/>
    <property type="match status" value="1"/>
</dbReference>
<evidence type="ECO:0000256" key="6">
    <source>
        <dbReference type="PIRSR" id="PIRSR004846-1"/>
    </source>
</evidence>
<protein>
    <submittedName>
        <fullName evidence="8">ABC molybdate transporter periplasmic binding protein ModA</fullName>
    </submittedName>
</protein>
<feature type="binding site" evidence="6">
    <location>
        <position position="36"/>
    </location>
    <ligand>
        <name>molybdate</name>
        <dbReference type="ChEBI" id="CHEBI:36264"/>
    </ligand>
</feature>
<name>A0A921TDV0_9RHOB</name>
<keyword evidence="4 7" id="KW-0732">Signal</keyword>
<evidence type="ECO:0000256" key="7">
    <source>
        <dbReference type="SAM" id="SignalP"/>
    </source>
</evidence>
<comment type="caution">
    <text evidence="8">The sequence shown here is derived from an EMBL/GenBank/DDBJ whole genome shotgun (WGS) entry which is preliminary data.</text>
</comment>
<dbReference type="GO" id="GO:0015689">
    <property type="term" value="P:molybdate ion transport"/>
    <property type="evidence" value="ECO:0007669"/>
    <property type="project" value="InterPro"/>
</dbReference>
<evidence type="ECO:0000313" key="9">
    <source>
        <dbReference type="Proteomes" id="UP000698242"/>
    </source>
</evidence>
<dbReference type="RefSeq" id="WP_159963966.1">
    <property type="nucleotide sequence ID" value="NZ_APKE01000007.1"/>
</dbReference>
<evidence type="ECO:0000256" key="5">
    <source>
        <dbReference type="ARBA" id="ARBA00062515"/>
    </source>
</evidence>
<dbReference type="GO" id="GO:1901359">
    <property type="term" value="F:tungstate binding"/>
    <property type="evidence" value="ECO:0007669"/>
    <property type="project" value="UniProtKB-ARBA"/>
</dbReference>
<dbReference type="GO" id="GO:0046872">
    <property type="term" value="F:metal ion binding"/>
    <property type="evidence" value="ECO:0007669"/>
    <property type="project" value="UniProtKB-KW"/>
</dbReference>
<keyword evidence="3 6" id="KW-0479">Metal-binding</keyword>
<dbReference type="PIRSF" id="PIRSF004846">
    <property type="entry name" value="ModA"/>
    <property type="match status" value="1"/>
</dbReference>
<feature type="binding site" evidence="6">
    <location>
        <position position="175"/>
    </location>
    <ligand>
        <name>molybdate</name>
        <dbReference type="ChEBI" id="CHEBI:36264"/>
    </ligand>
</feature>
<gene>
    <name evidence="8" type="primary">modA</name>
    <name evidence="8" type="ORF">PMES_00519</name>
</gene>
<dbReference type="AlphaFoldDB" id="A0A921TDV0"/>